<name>A0A6P7KH42_9TELE</name>
<evidence type="ECO:0000256" key="3">
    <source>
        <dbReference type="ARBA" id="ARBA00023242"/>
    </source>
</evidence>
<evidence type="ECO:0000313" key="7">
    <source>
        <dbReference type="RefSeq" id="XP_028287552.1"/>
    </source>
</evidence>
<dbReference type="Pfam" id="PF00250">
    <property type="entry name" value="Forkhead"/>
    <property type="match status" value="1"/>
</dbReference>
<evidence type="ECO:0000256" key="4">
    <source>
        <dbReference type="PROSITE-ProRule" id="PRU00089"/>
    </source>
</evidence>
<feature type="DNA-binding region" description="Fork-head" evidence="4">
    <location>
        <begin position="18"/>
        <end position="111"/>
    </location>
</feature>
<dbReference type="InterPro" id="IPR001766">
    <property type="entry name" value="Fork_head_dom"/>
</dbReference>
<dbReference type="GO" id="GO:0005634">
    <property type="term" value="C:nucleus"/>
    <property type="evidence" value="ECO:0007669"/>
    <property type="project" value="UniProtKB-SubCell"/>
</dbReference>
<evidence type="ECO:0000313" key="6">
    <source>
        <dbReference type="Proteomes" id="UP000515145"/>
    </source>
</evidence>
<keyword evidence="3 4" id="KW-0539">Nucleus</keyword>
<evidence type="ECO:0000256" key="1">
    <source>
        <dbReference type="ARBA" id="ARBA00004123"/>
    </source>
</evidence>
<dbReference type="GO" id="GO:0030154">
    <property type="term" value="P:cell differentiation"/>
    <property type="evidence" value="ECO:0007669"/>
    <property type="project" value="TreeGrafter"/>
</dbReference>
<dbReference type="OrthoDB" id="5954824at2759"/>
<accession>A0A6P7KH42</accession>
<feature type="domain" description="Fork-head" evidence="5">
    <location>
        <begin position="18"/>
        <end position="111"/>
    </location>
</feature>
<dbReference type="InterPro" id="IPR036388">
    <property type="entry name" value="WH-like_DNA-bd_sf"/>
</dbReference>
<dbReference type="PROSITE" id="PS00658">
    <property type="entry name" value="FORK_HEAD_2"/>
    <property type="match status" value="1"/>
</dbReference>
<proteinExistence type="predicted"/>
<dbReference type="PRINTS" id="PR00053">
    <property type="entry name" value="FORKHEAD"/>
</dbReference>
<dbReference type="InParanoid" id="A0A6P7KH42"/>
<dbReference type="InterPro" id="IPR036390">
    <property type="entry name" value="WH_DNA-bd_sf"/>
</dbReference>
<evidence type="ECO:0000256" key="2">
    <source>
        <dbReference type="ARBA" id="ARBA00023125"/>
    </source>
</evidence>
<dbReference type="Gene3D" id="1.10.10.10">
    <property type="entry name" value="Winged helix-like DNA-binding domain superfamily/Winged helix DNA-binding domain"/>
    <property type="match status" value="1"/>
</dbReference>
<sequence length="263" mass="30215">MNAEEGRPDLMDPVQEEKTGCRFTTTSKMVSDAVKTSEKLNLGSIYRAMEQQFPYLRSRGTGWRNSVRHNLSVNDCFVKVSRCEDGRGHYWGVHQAHLRDFQHGNFKRYRTSRGRKERDDGAAGCLAWMETSCFLRRFCEHRSESLAWLGPRCPLQEPRRNQMSSLDWTPSWMRHYYCTERAADSNSKITAGRRQGGQTLTSRVHYGKITHPVLRGMAESYDGRFTGSQVQALRFPPCCCCCCCCCCMSPGVKEFINPFAYKV</sequence>
<dbReference type="GO" id="GO:0000981">
    <property type="term" value="F:DNA-binding transcription factor activity, RNA polymerase II-specific"/>
    <property type="evidence" value="ECO:0007669"/>
    <property type="project" value="TreeGrafter"/>
</dbReference>
<organism evidence="6 7">
    <name type="scientific">Parambassis ranga</name>
    <name type="common">Indian glassy fish</name>
    <dbReference type="NCBI Taxonomy" id="210632"/>
    <lineage>
        <taxon>Eukaryota</taxon>
        <taxon>Metazoa</taxon>
        <taxon>Chordata</taxon>
        <taxon>Craniata</taxon>
        <taxon>Vertebrata</taxon>
        <taxon>Euteleostomi</taxon>
        <taxon>Actinopterygii</taxon>
        <taxon>Neopterygii</taxon>
        <taxon>Teleostei</taxon>
        <taxon>Neoteleostei</taxon>
        <taxon>Acanthomorphata</taxon>
        <taxon>Ovalentaria</taxon>
        <taxon>Ambassidae</taxon>
        <taxon>Parambassis</taxon>
    </lineage>
</organism>
<dbReference type="PANTHER" id="PTHR11829">
    <property type="entry name" value="FORKHEAD BOX PROTEIN"/>
    <property type="match status" value="1"/>
</dbReference>
<dbReference type="AlphaFoldDB" id="A0A6P7KH42"/>
<dbReference type="SUPFAM" id="SSF46785">
    <property type="entry name" value="Winged helix' DNA-binding domain"/>
    <property type="match status" value="1"/>
</dbReference>
<dbReference type="RefSeq" id="XP_028287552.1">
    <property type="nucleotide sequence ID" value="XM_028431751.1"/>
</dbReference>
<protein>
    <submittedName>
        <fullName evidence="7">Forkhead box protein B1-like</fullName>
    </submittedName>
</protein>
<keyword evidence="2 4" id="KW-0238">DNA-binding</keyword>
<gene>
    <name evidence="7" type="primary">LOC114452434</name>
</gene>
<dbReference type="GO" id="GO:0000978">
    <property type="term" value="F:RNA polymerase II cis-regulatory region sequence-specific DNA binding"/>
    <property type="evidence" value="ECO:0007669"/>
    <property type="project" value="TreeGrafter"/>
</dbReference>
<dbReference type="PROSITE" id="PS50039">
    <property type="entry name" value="FORK_HEAD_3"/>
    <property type="match status" value="1"/>
</dbReference>
<comment type="subcellular location">
    <subcellularLocation>
        <location evidence="1 4">Nucleus</location>
    </subcellularLocation>
</comment>
<evidence type="ECO:0000259" key="5">
    <source>
        <dbReference type="PROSITE" id="PS50039"/>
    </source>
</evidence>
<dbReference type="GO" id="GO:0009653">
    <property type="term" value="P:anatomical structure morphogenesis"/>
    <property type="evidence" value="ECO:0007669"/>
    <property type="project" value="TreeGrafter"/>
</dbReference>
<reference evidence="7" key="1">
    <citation type="submission" date="2025-08" db="UniProtKB">
        <authorList>
            <consortium name="RefSeq"/>
        </authorList>
    </citation>
    <scope>IDENTIFICATION</scope>
</reference>
<dbReference type="SMART" id="SM00339">
    <property type="entry name" value="FH"/>
    <property type="match status" value="1"/>
</dbReference>
<dbReference type="InterPro" id="IPR030456">
    <property type="entry name" value="TF_fork_head_CS_2"/>
</dbReference>
<dbReference type="PANTHER" id="PTHR11829:SF142">
    <property type="entry name" value="FORK-HEAD DOMAIN-CONTAINING PROTEIN"/>
    <property type="match status" value="1"/>
</dbReference>
<dbReference type="InterPro" id="IPR050211">
    <property type="entry name" value="FOX_domain-containing"/>
</dbReference>
<dbReference type="GeneID" id="114452434"/>
<dbReference type="Proteomes" id="UP000515145">
    <property type="component" value="Chromosome 19"/>
</dbReference>
<keyword evidence="6" id="KW-1185">Reference proteome</keyword>